<evidence type="ECO:0000313" key="5">
    <source>
        <dbReference type="Proteomes" id="UP000053105"/>
    </source>
</evidence>
<dbReference type="PANTHER" id="PTHR12970">
    <property type="entry name" value="PROTEASOME ASSEMBLY CHAPERONE 2"/>
    <property type="match status" value="1"/>
</dbReference>
<dbReference type="InterPro" id="IPR016562">
    <property type="entry name" value="Proteasome_assmbl_chp_2_euk"/>
</dbReference>
<dbReference type="GO" id="GO:0005829">
    <property type="term" value="C:cytosol"/>
    <property type="evidence" value="ECO:0007669"/>
    <property type="project" value="TreeGrafter"/>
</dbReference>
<evidence type="ECO:0000256" key="2">
    <source>
        <dbReference type="ARBA" id="ARBA00023186"/>
    </source>
</evidence>
<reference evidence="4 5" key="1">
    <citation type="submission" date="2015-07" db="EMBL/GenBank/DDBJ databases">
        <title>The genome of Melipona quadrifasciata.</title>
        <authorList>
            <person name="Pan H."/>
            <person name="Kapheim K."/>
        </authorList>
    </citation>
    <scope>NUCLEOTIDE SEQUENCE [LARGE SCALE GENOMIC DNA]</scope>
    <source>
        <strain evidence="4">0111107301</strain>
        <tissue evidence="4">Whole body</tissue>
    </source>
</reference>
<dbReference type="Proteomes" id="UP000053105">
    <property type="component" value="Unassembled WGS sequence"/>
</dbReference>
<dbReference type="GO" id="GO:0043248">
    <property type="term" value="P:proteasome assembly"/>
    <property type="evidence" value="ECO:0007669"/>
    <property type="project" value="TreeGrafter"/>
</dbReference>
<keyword evidence="5" id="KW-1185">Reference proteome</keyword>
<gene>
    <name evidence="4" type="ORF">WN51_12378</name>
</gene>
<proteinExistence type="inferred from homology"/>
<dbReference type="GO" id="GO:0000502">
    <property type="term" value="C:proteasome complex"/>
    <property type="evidence" value="ECO:0007669"/>
    <property type="project" value="UniProtKB-KW"/>
</dbReference>
<evidence type="ECO:0000256" key="1">
    <source>
        <dbReference type="ARBA" id="ARBA00019186"/>
    </source>
</evidence>
<evidence type="ECO:0000313" key="4">
    <source>
        <dbReference type="EMBL" id="KOX75948.1"/>
    </source>
</evidence>
<dbReference type="AlphaFoldDB" id="A0A0N0BHE7"/>
<evidence type="ECO:0000256" key="3">
    <source>
        <dbReference type="ARBA" id="ARBA00025745"/>
    </source>
</evidence>
<name>A0A0N0BHE7_9HYME</name>
<dbReference type="Pfam" id="PF09754">
    <property type="entry name" value="PAC2"/>
    <property type="match status" value="1"/>
</dbReference>
<dbReference type="InterPro" id="IPR019151">
    <property type="entry name" value="Proteasome_assmbl_chaperone_2"/>
</dbReference>
<keyword evidence="2" id="KW-0143">Chaperone</keyword>
<sequence length="316" mass="36101">MKVQSTKDLLCFTEIRDSWDDECFLDKLHVLAQGALSSWAMPLKMAALFPERHRGAVMRDVTCRYVQYLVNMIKIPEEINLENYTLMLPSVAIGNVGQLCIDLLISSLNLRKIGSLWNSMFLPICGLDPYDKKSNSICTTADFYLGTCHNIILLQLRSPYVGNSNEFFDELAQFIQRKRINKIIILTSSYDYECADRSEFKIKYLTSDESLSNDEKLLKNLCWIPHIKSLKTDSTEQCYIPGGGFANGLYGYLKTFGIPCTVLFKYCSEGDNVSDALVLFKGLNEWLNLINNDTNSIKYPSSWEYFFGNPPSLDMY</sequence>
<dbReference type="GO" id="GO:0005634">
    <property type="term" value="C:nucleus"/>
    <property type="evidence" value="ECO:0007669"/>
    <property type="project" value="TreeGrafter"/>
</dbReference>
<dbReference type="EMBL" id="KQ435756">
    <property type="protein sequence ID" value="KOX75948.1"/>
    <property type="molecule type" value="Genomic_DNA"/>
</dbReference>
<dbReference type="PANTHER" id="PTHR12970:SF1">
    <property type="entry name" value="PROTEASOME ASSEMBLY CHAPERONE 2"/>
    <property type="match status" value="1"/>
</dbReference>
<organism evidence="4 5">
    <name type="scientific">Melipona quadrifasciata</name>
    <dbReference type="NCBI Taxonomy" id="166423"/>
    <lineage>
        <taxon>Eukaryota</taxon>
        <taxon>Metazoa</taxon>
        <taxon>Ecdysozoa</taxon>
        <taxon>Arthropoda</taxon>
        <taxon>Hexapoda</taxon>
        <taxon>Insecta</taxon>
        <taxon>Pterygota</taxon>
        <taxon>Neoptera</taxon>
        <taxon>Endopterygota</taxon>
        <taxon>Hymenoptera</taxon>
        <taxon>Apocrita</taxon>
        <taxon>Aculeata</taxon>
        <taxon>Apoidea</taxon>
        <taxon>Anthophila</taxon>
        <taxon>Apidae</taxon>
        <taxon>Melipona</taxon>
    </lineage>
</organism>
<dbReference type="STRING" id="166423.A0A0N0BHE7"/>
<dbReference type="InterPro" id="IPR038389">
    <property type="entry name" value="PSMG2_sf"/>
</dbReference>
<comment type="similarity">
    <text evidence="3">Belongs to the PSMG2 family.</text>
</comment>
<dbReference type="Gene3D" id="3.40.50.10900">
    <property type="entry name" value="PAC-like subunit"/>
    <property type="match status" value="1"/>
</dbReference>
<keyword evidence="4" id="KW-0647">Proteasome</keyword>
<accession>A0A0N0BHE7</accession>
<protein>
    <recommendedName>
        <fullName evidence="1">Proteasome assembly chaperone 2</fullName>
    </recommendedName>
</protein>
<dbReference type="OrthoDB" id="10260712at2759"/>